<dbReference type="Proteomes" id="UP000002007">
    <property type="component" value="Chromosome"/>
</dbReference>
<dbReference type="HOGENOM" id="CLU_1617654_0_0_11"/>
<accession>A9WLA6</accession>
<sequence length="164" mass="17748">MHGVMKIIRSIVPLTALLLLASGCSVQNADPKPSDPASDAAVVVREYYEAVLAGNWNGVCALALPAERNALGSYCEGFIADLYRDKTNFFRDAKIDPSKATPANNPSRKFTMPDDGIVTVQVEQGFIFGAEALRFPDGVDPVRVGLEVVKIDGRWFWISGNSTS</sequence>
<proteinExistence type="predicted"/>
<name>A9WLA6_RENSM</name>
<gene>
    <name evidence="2" type="ordered locus">RSal33209_0146</name>
</gene>
<dbReference type="PROSITE" id="PS51257">
    <property type="entry name" value="PROKAR_LIPOPROTEIN"/>
    <property type="match status" value="1"/>
</dbReference>
<dbReference type="STRING" id="288705.RSal33209_0146"/>
<evidence type="ECO:0000313" key="3">
    <source>
        <dbReference type="Proteomes" id="UP000002007"/>
    </source>
</evidence>
<reference evidence="3" key="1">
    <citation type="journal article" date="2008" name="J. Bacteriol.">
        <title>Genome sequence of the fish pathogen Renibacterium salmoninarum suggests reductive evolution away from an environmental Arthrobacter ancestor.</title>
        <authorList>
            <person name="Wiens G.D."/>
            <person name="Rockey D.D."/>
            <person name="Wu Z."/>
            <person name="Chang J."/>
            <person name="Levy R."/>
            <person name="Crane S."/>
            <person name="Chen D.S."/>
            <person name="Capri G.R."/>
            <person name="Burnett J.R."/>
            <person name="Sudheesh P.S."/>
            <person name="Schipma M.J."/>
            <person name="Burd H."/>
            <person name="Bhattacharyya A."/>
            <person name="Rhodes L.D."/>
            <person name="Kaul R."/>
            <person name="Strom M.S."/>
        </authorList>
    </citation>
    <scope>NUCLEOTIDE SEQUENCE [LARGE SCALE GENOMIC DNA]</scope>
    <source>
        <strain evidence="3">ATCC 33209 / DSM 20767 / JCM 11484 / NBRC 15589 / NCIMB 2235</strain>
    </source>
</reference>
<feature type="signal peptide" evidence="1">
    <location>
        <begin position="1"/>
        <end position="29"/>
    </location>
</feature>
<keyword evidence="1" id="KW-0732">Signal</keyword>
<keyword evidence="3" id="KW-1185">Reference proteome</keyword>
<feature type="chain" id="PRO_5002745946" evidence="1">
    <location>
        <begin position="30"/>
        <end position="164"/>
    </location>
</feature>
<dbReference type="EMBL" id="CP000910">
    <property type="protein sequence ID" value="ABY21902.1"/>
    <property type="molecule type" value="Genomic_DNA"/>
</dbReference>
<evidence type="ECO:0000313" key="2">
    <source>
        <dbReference type="EMBL" id="ABY21902.1"/>
    </source>
</evidence>
<dbReference type="KEGG" id="rsa:RSal33209_0146"/>
<protein>
    <submittedName>
        <fullName evidence="2">Hypothetical membrane protein</fullName>
    </submittedName>
</protein>
<dbReference type="AlphaFoldDB" id="A9WLA6"/>
<evidence type="ECO:0000256" key="1">
    <source>
        <dbReference type="SAM" id="SignalP"/>
    </source>
</evidence>
<organism evidence="2 3">
    <name type="scientific">Renibacterium salmoninarum (strain ATCC 33209 / DSM 20767 / JCM 11484 / NBRC 15589 / NCIMB 2235)</name>
    <dbReference type="NCBI Taxonomy" id="288705"/>
    <lineage>
        <taxon>Bacteria</taxon>
        <taxon>Bacillati</taxon>
        <taxon>Actinomycetota</taxon>
        <taxon>Actinomycetes</taxon>
        <taxon>Micrococcales</taxon>
        <taxon>Micrococcaceae</taxon>
        <taxon>Renibacterium</taxon>
    </lineage>
</organism>